<evidence type="ECO:0000256" key="1">
    <source>
        <dbReference type="ARBA" id="ARBA00004604"/>
    </source>
</evidence>
<keyword evidence="16" id="KW-1185">Reference proteome</keyword>
<dbReference type="FunFam" id="3.40.50.150:FF:000068">
    <property type="entry name" value="Ribosomal RNA-processing protein 8"/>
    <property type="match status" value="1"/>
</dbReference>
<keyword evidence="6 13" id="KW-0489">Methyltransferase</keyword>
<evidence type="ECO:0000256" key="4">
    <source>
        <dbReference type="ARBA" id="ARBA00022491"/>
    </source>
</evidence>
<keyword evidence="9" id="KW-0156">Chromatin regulator</keyword>
<proteinExistence type="inferred from homology"/>
<comment type="caution">
    <text evidence="15">The sequence shown here is derived from an EMBL/GenBank/DDBJ whole genome shotgun (WGS) entry which is preliminary data.</text>
</comment>
<organism evidence="15 16">
    <name type="scientific">Vespula squamosa</name>
    <name type="common">Southern yellow jacket</name>
    <name type="synonym">Wasp</name>
    <dbReference type="NCBI Taxonomy" id="30214"/>
    <lineage>
        <taxon>Eukaryota</taxon>
        <taxon>Metazoa</taxon>
        <taxon>Ecdysozoa</taxon>
        <taxon>Arthropoda</taxon>
        <taxon>Hexapoda</taxon>
        <taxon>Insecta</taxon>
        <taxon>Pterygota</taxon>
        <taxon>Neoptera</taxon>
        <taxon>Endopterygota</taxon>
        <taxon>Hymenoptera</taxon>
        <taxon>Apocrita</taxon>
        <taxon>Aculeata</taxon>
        <taxon>Vespoidea</taxon>
        <taxon>Vespidae</taxon>
        <taxon>Vespinae</taxon>
        <taxon>Vespula</taxon>
    </lineage>
</organism>
<evidence type="ECO:0000256" key="3">
    <source>
        <dbReference type="ARBA" id="ARBA00020203"/>
    </source>
</evidence>
<evidence type="ECO:0000256" key="9">
    <source>
        <dbReference type="ARBA" id="ARBA00022853"/>
    </source>
</evidence>
<dbReference type="FunFam" id="1.10.10.2150:FF:000001">
    <property type="entry name" value="Ribosomal RNA-processing protein 8"/>
    <property type="match status" value="1"/>
</dbReference>
<dbReference type="AlphaFoldDB" id="A0ABD1ZWZ3"/>
<dbReference type="PANTHER" id="PTHR12787:SF0">
    <property type="entry name" value="RIBOSOMAL RNA-PROCESSING PROTEIN 8"/>
    <property type="match status" value="1"/>
</dbReference>
<dbReference type="InterPro" id="IPR029063">
    <property type="entry name" value="SAM-dependent_MTases_sf"/>
</dbReference>
<evidence type="ECO:0000256" key="13">
    <source>
        <dbReference type="RuleBase" id="RU365074"/>
    </source>
</evidence>
<evidence type="ECO:0000256" key="6">
    <source>
        <dbReference type="ARBA" id="ARBA00022603"/>
    </source>
</evidence>
<dbReference type="GO" id="GO:0005730">
    <property type="term" value="C:nucleolus"/>
    <property type="evidence" value="ECO:0007669"/>
    <property type="project" value="UniProtKB-SubCell"/>
</dbReference>
<keyword evidence="8 13" id="KW-0949">S-adenosyl-L-methionine</keyword>
<evidence type="ECO:0000256" key="2">
    <source>
        <dbReference type="ARBA" id="ARBA00006301"/>
    </source>
</evidence>
<protein>
    <recommendedName>
        <fullName evidence="3 13">Ribosomal RNA-processing protein 8</fullName>
        <ecNumber evidence="13">2.1.1.-</ecNumber>
    </recommendedName>
</protein>
<dbReference type="GO" id="GO:0008168">
    <property type="term" value="F:methyltransferase activity"/>
    <property type="evidence" value="ECO:0007669"/>
    <property type="project" value="UniProtKB-KW"/>
</dbReference>
<comment type="function">
    <text evidence="13">Probable methyltransferase required to silence rDNA.</text>
</comment>
<keyword evidence="11" id="KW-0804">Transcription</keyword>
<sequence>MSKTNKKQKKAALLVRYLEAIEKEKRKKTSIYKTNSTTIKKKKKTNKINNLKESNNMPDHIKNTNVISCNNIKQLTKIKNAVMNNNKSKKKKIKRNKIQLEQTNNKNKQNKETIKSMLIPQQNQTKQLNAKGTIKKKNDNSINKILKLKKITEKRIKHTKDDNVISIDKTKSVNDKNNTKAKKYPKNIQLLREMLATKEKSEVKQKKIKEILPLRERMMMKLKASRFRYLNETLYNNTSTQSKKYFKEDPDSFIAYHDGYKQQVAQWPLNPLDFIIASIKNMPNDYIIADFGCGEAMLAASIQQKTHSFDLISVNERVEACDMSHTPLLTNSVHIVVFCLSLMGTNLGDYILEANRVLKKDGILKIAEIESRFEHIEDFIKLLNDYGFVNTWKDLSQNLFYFLDFKKVEDITTNRNKLPMITLKSCLYKKR</sequence>
<dbReference type="Proteomes" id="UP001607302">
    <property type="component" value="Unassembled WGS sequence"/>
</dbReference>
<evidence type="ECO:0000256" key="14">
    <source>
        <dbReference type="SAM" id="Coils"/>
    </source>
</evidence>
<keyword evidence="4" id="KW-0678">Repressor</keyword>
<accession>A0ABD1ZWZ3</accession>
<evidence type="ECO:0000256" key="10">
    <source>
        <dbReference type="ARBA" id="ARBA00023015"/>
    </source>
</evidence>
<dbReference type="InterPro" id="IPR007823">
    <property type="entry name" value="RRP8"/>
</dbReference>
<comment type="similarity">
    <text evidence="2 13">Belongs to the methyltransferase superfamily. RRP8 family.</text>
</comment>
<evidence type="ECO:0000256" key="12">
    <source>
        <dbReference type="ARBA" id="ARBA00023242"/>
    </source>
</evidence>
<comment type="subcellular location">
    <subcellularLocation>
        <location evidence="1 13">Nucleus</location>
        <location evidence="1 13">Nucleolus</location>
    </subcellularLocation>
</comment>
<dbReference type="EC" id="2.1.1.-" evidence="13"/>
<evidence type="ECO:0000256" key="11">
    <source>
        <dbReference type="ARBA" id="ARBA00023163"/>
    </source>
</evidence>
<keyword evidence="10" id="KW-0805">Transcription regulation</keyword>
<keyword evidence="14" id="KW-0175">Coiled coil</keyword>
<evidence type="ECO:0000313" key="16">
    <source>
        <dbReference type="Proteomes" id="UP001607302"/>
    </source>
</evidence>
<dbReference type="InterPro" id="IPR042036">
    <property type="entry name" value="RRP8_N"/>
</dbReference>
<reference evidence="15 16" key="1">
    <citation type="journal article" date="2024" name="Ann. Entomol. Soc. Am.">
        <title>Genomic analyses of the southern and eastern yellowjacket wasps (Hymenoptera: Vespidae) reveal evolutionary signatures of social life.</title>
        <authorList>
            <person name="Catto M.A."/>
            <person name="Caine P.B."/>
            <person name="Orr S.E."/>
            <person name="Hunt B.G."/>
            <person name="Goodisman M.A.D."/>
        </authorList>
    </citation>
    <scope>NUCLEOTIDE SEQUENCE [LARGE SCALE GENOMIC DNA]</scope>
    <source>
        <strain evidence="15">233</strain>
        <tissue evidence="15">Head and thorax</tissue>
    </source>
</reference>
<feature type="coiled-coil region" evidence="14">
    <location>
        <begin position="83"/>
        <end position="113"/>
    </location>
</feature>
<name>A0ABD1ZWZ3_VESSQ</name>
<evidence type="ECO:0000256" key="5">
    <source>
        <dbReference type="ARBA" id="ARBA00022552"/>
    </source>
</evidence>
<dbReference type="Gene3D" id="3.40.50.150">
    <property type="entry name" value="Vaccinia Virus protein VP39"/>
    <property type="match status" value="1"/>
</dbReference>
<evidence type="ECO:0000313" key="15">
    <source>
        <dbReference type="EMBL" id="KAL2712894.1"/>
    </source>
</evidence>
<evidence type="ECO:0000256" key="7">
    <source>
        <dbReference type="ARBA" id="ARBA00022679"/>
    </source>
</evidence>
<dbReference type="SUPFAM" id="SSF53335">
    <property type="entry name" value="S-adenosyl-L-methionine-dependent methyltransferases"/>
    <property type="match status" value="1"/>
</dbReference>
<keyword evidence="5 13" id="KW-0698">rRNA processing</keyword>
<keyword evidence="12 13" id="KW-0539">Nucleus</keyword>
<dbReference type="Pfam" id="PF05148">
    <property type="entry name" value="Methyltransf_8"/>
    <property type="match status" value="1"/>
</dbReference>
<keyword evidence="7 13" id="KW-0808">Transferase</keyword>
<gene>
    <name evidence="15" type="ORF">V1478_017485</name>
</gene>
<dbReference type="GO" id="GO:0006364">
    <property type="term" value="P:rRNA processing"/>
    <property type="evidence" value="ECO:0007669"/>
    <property type="project" value="UniProtKB-UniRule"/>
</dbReference>
<evidence type="ECO:0000256" key="8">
    <source>
        <dbReference type="ARBA" id="ARBA00022691"/>
    </source>
</evidence>
<dbReference type="GO" id="GO:0032259">
    <property type="term" value="P:methylation"/>
    <property type="evidence" value="ECO:0007669"/>
    <property type="project" value="UniProtKB-KW"/>
</dbReference>
<dbReference type="Gene3D" id="1.10.10.2150">
    <property type="entry name" value="Ribosomal RNA-processing protein 8, N-terminal domain"/>
    <property type="match status" value="1"/>
</dbReference>
<dbReference type="GO" id="GO:0006325">
    <property type="term" value="P:chromatin organization"/>
    <property type="evidence" value="ECO:0007669"/>
    <property type="project" value="UniProtKB-KW"/>
</dbReference>
<dbReference type="PANTHER" id="PTHR12787">
    <property type="entry name" value="RIBOSOMAL RNA-PROCESSING PROTEIN 8"/>
    <property type="match status" value="1"/>
</dbReference>
<dbReference type="EMBL" id="JAUDFV010000164">
    <property type="protein sequence ID" value="KAL2712894.1"/>
    <property type="molecule type" value="Genomic_DNA"/>
</dbReference>